<name>A0A1S7UAD2_9HYPH</name>
<sequence length="58" mass="6324">MRTDYDGVSLLQVRDQAVENEAMAVSGKGQNNDVALRQLLCIPTNVWAKFSGNSAANR</sequence>
<organism evidence="1 2">
    <name type="scientific">Agrobacterium deltaense NCPPB 1641</name>
    <dbReference type="NCBI Taxonomy" id="1183425"/>
    <lineage>
        <taxon>Bacteria</taxon>
        <taxon>Pseudomonadati</taxon>
        <taxon>Pseudomonadota</taxon>
        <taxon>Alphaproteobacteria</taxon>
        <taxon>Hyphomicrobiales</taxon>
        <taxon>Rhizobiaceae</taxon>
        <taxon>Rhizobium/Agrobacterium group</taxon>
        <taxon>Agrobacterium</taxon>
    </lineage>
</organism>
<accession>A0A1S7UAD2</accession>
<reference evidence="1" key="1">
    <citation type="submission" date="2016-01" db="EMBL/GenBank/DDBJ databases">
        <authorList>
            <person name="Regsiter A."/>
            <person name="william w."/>
        </authorList>
    </citation>
    <scope>NUCLEOTIDE SEQUENCE</scope>
    <source>
        <strain evidence="1">NCPPB 1641</strain>
    </source>
</reference>
<keyword evidence="2" id="KW-1185">Reference proteome</keyword>
<gene>
    <name evidence="1" type="ORF">AGR7A_pAt30003</name>
</gene>
<proteinExistence type="predicted"/>
<dbReference type="EMBL" id="FCNP01000050">
    <property type="protein sequence ID" value="CVI63847.1"/>
    <property type="molecule type" value="Genomic_DNA"/>
</dbReference>
<comment type="caution">
    <text evidence="1">The sequence shown here is derived from an EMBL/GenBank/DDBJ whole genome shotgun (WGS) entry which is preliminary data.</text>
</comment>
<protein>
    <submittedName>
        <fullName evidence="1">Uncharacterized protein</fullName>
    </submittedName>
</protein>
<evidence type="ECO:0000313" key="2">
    <source>
        <dbReference type="Proteomes" id="UP000192140"/>
    </source>
</evidence>
<dbReference type="AlphaFoldDB" id="A0A1S7UAD2"/>
<dbReference type="Proteomes" id="UP000192140">
    <property type="component" value="Unassembled WGS sequence"/>
</dbReference>
<evidence type="ECO:0000313" key="1">
    <source>
        <dbReference type="EMBL" id="CVI63847.1"/>
    </source>
</evidence>